<dbReference type="Gene3D" id="3.90.1200.10">
    <property type="match status" value="1"/>
</dbReference>
<name>A0A7V1PTX7_CALAY</name>
<dbReference type="PANTHER" id="PTHR12149:SF8">
    <property type="entry name" value="PROTEIN-RIBULOSAMINE 3-KINASE"/>
    <property type="match status" value="1"/>
</dbReference>
<dbReference type="EMBL" id="DRLD01000154">
    <property type="protein sequence ID" value="HED10123.1"/>
    <property type="molecule type" value="Genomic_DNA"/>
</dbReference>
<evidence type="ECO:0000256" key="1">
    <source>
        <dbReference type="ARBA" id="ARBA00009460"/>
    </source>
</evidence>
<comment type="caution">
    <text evidence="3">The sequence shown here is derived from an EMBL/GenBank/DDBJ whole genome shotgun (WGS) entry which is preliminary data.</text>
</comment>
<dbReference type="PIRSF" id="PIRSF006221">
    <property type="entry name" value="Ketosamine-3-kinase"/>
    <property type="match status" value="1"/>
</dbReference>
<evidence type="ECO:0000313" key="3">
    <source>
        <dbReference type="EMBL" id="HED10123.1"/>
    </source>
</evidence>
<organism evidence="3">
    <name type="scientific">Caldithrix abyssi</name>
    <dbReference type="NCBI Taxonomy" id="187145"/>
    <lineage>
        <taxon>Bacteria</taxon>
        <taxon>Pseudomonadati</taxon>
        <taxon>Calditrichota</taxon>
        <taxon>Calditrichia</taxon>
        <taxon>Calditrichales</taxon>
        <taxon>Calditrichaceae</taxon>
        <taxon>Caldithrix</taxon>
    </lineage>
</organism>
<dbReference type="PANTHER" id="PTHR12149">
    <property type="entry name" value="FRUCTOSAMINE 3 KINASE-RELATED PROTEIN"/>
    <property type="match status" value="1"/>
</dbReference>
<dbReference type="SUPFAM" id="SSF56112">
    <property type="entry name" value="Protein kinase-like (PK-like)"/>
    <property type="match status" value="1"/>
</dbReference>
<gene>
    <name evidence="3" type="ORF">ENJ10_05515</name>
</gene>
<keyword evidence="2" id="KW-0808">Transferase</keyword>
<sequence length="288" mass="32664">MNSLLKEKIEQECHLSIARVAHAPSGSIAQTARLVLSDGRQLFAKWGARHPRMFPTEANSLSELRKAKALAIPAVHFVSSDYLIMERVETGRAGNRFFEHFGRALAGMHGHSRESFGFFEDNFIGHTPQENVTGQGRESTEWSHFYLEKRLRFQLRLAEKNGYASPELKKAFNRFESVFPSLIAGTEEPPALLHGDLWSGNFLCGADGRPWLIDPAAYYGHREAELGMTTLFGGFPASFYQAYDEACPLQPGWRERLPLYELYHLFNHLNLFGSGYYASVLKILQRYS</sequence>
<dbReference type="Pfam" id="PF03881">
    <property type="entry name" value="Fructosamin_kin"/>
    <property type="match status" value="1"/>
</dbReference>
<dbReference type="InterPro" id="IPR011009">
    <property type="entry name" value="Kinase-like_dom_sf"/>
</dbReference>
<accession>A0A7V1PTX7</accession>
<protein>
    <submittedName>
        <fullName evidence="3">Fructosamine kinase</fullName>
    </submittedName>
</protein>
<keyword evidence="2 3" id="KW-0418">Kinase</keyword>
<dbReference type="GO" id="GO:0016301">
    <property type="term" value="F:kinase activity"/>
    <property type="evidence" value="ECO:0007669"/>
    <property type="project" value="UniProtKB-UniRule"/>
</dbReference>
<comment type="similarity">
    <text evidence="1 2">Belongs to the fructosamine kinase family.</text>
</comment>
<evidence type="ECO:0000256" key="2">
    <source>
        <dbReference type="PIRNR" id="PIRNR006221"/>
    </source>
</evidence>
<reference evidence="3" key="1">
    <citation type="journal article" date="2020" name="mSystems">
        <title>Genome- and Community-Level Interaction Insights into Carbon Utilization and Element Cycling Functions of Hydrothermarchaeota in Hydrothermal Sediment.</title>
        <authorList>
            <person name="Zhou Z."/>
            <person name="Liu Y."/>
            <person name="Xu W."/>
            <person name="Pan J."/>
            <person name="Luo Z.H."/>
            <person name="Li M."/>
        </authorList>
    </citation>
    <scope>NUCLEOTIDE SEQUENCE [LARGE SCALE GENOMIC DNA]</scope>
    <source>
        <strain evidence="3">HyVt-456</strain>
    </source>
</reference>
<dbReference type="Gene3D" id="3.30.200.20">
    <property type="entry name" value="Phosphorylase Kinase, domain 1"/>
    <property type="match status" value="1"/>
</dbReference>
<dbReference type="AlphaFoldDB" id="A0A7V1PTX7"/>
<dbReference type="Proteomes" id="UP000886005">
    <property type="component" value="Unassembled WGS sequence"/>
</dbReference>
<proteinExistence type="inferred from homology"/>
<dbReference type="InterPro" id="IPR016477">
    <property type="entry name" value="Fructo-/Ketosamine-3-kinase"/>
</dbReference>